<evidence type="ECO:0000313" key="11">
    <source>
        <dbReference type="Proteomes" id="UP001549749"/>
    </source>
</evidence>
<dbReference type="Pfam" id="PF07995">
    <property type="entry name" value="GSDH"/>
    <property type="match status" value="1"/>
</dbReference>
<feature type="region of interest" description="Disordered" evidence="7">
    <location>
        <begin position="424"/>
        <end position="445"/>
    </location>
</feature>
<dbReference type="SMART" id="SM00089">
    <property type="entry name" value="PKD"/>
    <property type="match status" value="1"/>
</dbReference>
<keyword evidence="2 6" id="KW-0349">Heme</keyword>
<feature type="domain" description="Cytochrome c" evidence="9">
    <location>
        <begin position="864"/>
        <end position="949"/>
    </location>
</feature>
<organism evidence="10 11">
    <name type="scientific">Chitinophaga defluvii</name>
    <dbReference type="NCBI Taxonomy" id="3163343"/>
    <lineage>
        <taxon>Bacteria</taxon>
        <taxon>Pseudomonadati</taxon>
        <taxon>Bacteroidota</taxon>
        <taxon>Chitinophagia</taxon>
        <taxon>Chitinophagales</taxon>
        <taxon>Chitinophagaceae</taxon>
        <taxon>Chitinophaga</taxon>
    </lineage>
</organism>
<evidence type="ECO:0000256" key="5">
    <source>
        <dbReference type="ARBA" id="ARBA00023004"/>
    </source>
</evidence>
<evidence type="ECO:0000256" key="4">
    <source>
        <dbReference type="ARBA" id="ARBA00022982"/>
    </source>
</evidence>
<dbReference type="InterPro" id="IPR009056">
    <property type="entry name" value="Cyt_c-like_dom"/>
</dbReference>
<dbReference type="InterPro" id="IPR022409">
    <property type="entry name" value="PKD/Chitinase_dom"/>
</dbReference>
<keyword evidence="11" id="KW-1185">Reference proteome</keyword>
<name>A0ABV2TAA6_9BACT</name>
<dbReference type="PROSITE" id="PS50093">
    <property type="entry name" value="PKD"/>
    <property type="match status" value="1"/>
</dbReference>
<dbReference type="Gene3D" id="2.60.40.10">
    <property type="entry name" value="Immunoglobulins"/>
    <property type="match status" value="1"/>
</dbReference>
<dbReference type="RefSeq" id="WP_354662523.1">
    <property type="nucleotide sequence ID" value="NZ_JBEXAC010000002.1"/>
</dbReference>
<dbReference type="CDD" id="cd00146">
    <property type="entry name" value="PKD"/>
    <property type="match status" value="1"/>
</dbReference>
<sequence>MRSIIVFLLLLGLGAGMSGCQKTRPGKPRVLVFTKTMGFRHDAIPAGIKAIQQLGAENGFEVDTTENADRFNEDSLQMYAAVIFLNTTGDVLNNYQEADFERYIQAGGGFVGIHAATDTEYDWGWYGQLVGGYFESHPPGVHKAMLTVKDKSFPATTSLPEQWEHTDEWYNFKKLNKSTTVLMSVDEKTYEGGKMGADHPISWYHDFDGGRAFYTELGHTAETYTEPNFLQHILGGIKYAIGKNQVLDYSRVTALRVPDADRFTKNVLTTGQFFEPTEMAILPDLSILIAQRRGELMYYNQATKALTQVGFLNVYHKTTVPNVNAEEGFMGLTADPKFKDNHYIYAYYSPADTSVNRLSRFKFENNQLDLKSEKIILELYSQRNICCHTGGSLTFDANGLLYLSTGDNTTPFNEPGQKYVSNGFGPQDDRPGHLQYDGRRSSGNTNDLRGKILRIKIAEDGSYSIPDGNLFKKGTEGTRPEIYAMGTRNPYRISVDRKTGYLYWGEVGPDANHDDPERGPRGYDEVNQAKKPGNFGYPMFVGNNYAYRAYNYETGESGPPFDPAKPINNSRNNTGLKELPPAQPAFIWYPYDKSPDFPQVGSGGRNAEAGPVYYSEFYPKETRFPDYYNGKLFIYDWIRGWIMAVTMDKNGDYSKMERFMPDTKFNAPIDMEMGPDGRLYVLEYGNGWFSKNADAGLARIDYNGGNRAPKAELEVDKLTGGLPFTVKLSAKGSVDPDGDKLTYLWYFGNGSKKETTEPEATFTYTTGGEYPVSVEVVDDKGARTRSREIALYAGNETPQVKIDIIGNKMFYFPGKKVSYAVTITDKEDGNSADGKLDVSNAYIKADYMEGKDKAGLPQGHQIISGAIAGKNIMESSDCKTCHKLDEKSIGPSFKEVAAKYKDDPASPEYLAKKIISGGGGVWGETAMAAHPTISTGEAKQIVEYIFSMGGGAAKASSLPLTGTIDPTAGKELKDKGILYLLASYTDKGGAGIKPITGTAVAELRNSKIQAEDYSKADGLSSLEVNGMKLIIPSAQSWSTYKNIDLTDVTGITVLYGAQEALQYGYVVEVLLDGAEGTKLGEVTIGPGAKKDQINQAVISFAPVIDGKPHTLYIRYKAADANEKVQLGIDAFQLNAK</sequence>
<proteinExistence type="predicted"/>
<dbReference type="InterPro" id="IPR012938">
    <property type="entry name" value="Glc/Sorbosone_DH"/>
</dbReference>
<dbReference type="InterPro" id="IPR000601">
    <property type="entry name" value="PKD_dom"/>
</dbReference>
<dbReference type="InterPro" id="IPR011041">
    <property type="entry name" value="Quinoprot_gluc/sorb_DH_b-prop"/>
</dbReference>
<evidence type="ECO:0000256" key="3">
    <source>
        <dbReference type="ARBA" id="ARBA00022723"/>
    </source>
</evidence>
<dbReference type="SUPFAM" id="SSF46626">
    <property type="entry name" value="Cytochrome c"/>
    <property type="match status" value="1"/>
</dbReference>
<evidence type="ECO:0000256" key="7">
    <source>
        <dbReference type="SAM" id="MobiDB-lite"/>
    </source>
</evidence>
<dbReference type="InterPro" id="IPR002324">
    <property type="entry name" value="Cyt_c_ID"/>
</dbReference>
<dbReference type="SUPFAM" id="SSF50952">
    <property type="entry name" value="Soluble quinoprotein glucose dehydrogenase"/>
    <property type="match status" value="1"/>
</dbReference>
<evidence type="ECO:0000256" key="2">
    <source>
        <dbReference type="ARBA" id="ARBA00022617"/>
    </source>
</evidence>
<evidence type="ECO:0000259" key="9">
    <source>
        <dbReference type="PROSITE" id="PS51007"/>
    </source>
</evidence>
<dbReference type="Proteomes" id="UP001549749">
    <property type="component" value="Unassembled WGS sequence"/>
</dbReference>
<protein>
    <submittedName>
        <fullName evidence="10">ThuA domain-containing protein</fullName>
    </submittedName>
</protein>
<dbReference type="Gene3D" id="2.120.10.30">
    <property type="entry name" value="TolB, C-terminal domain"/>
    <property type="match status" value="1"/>
</dbReference>
<dbReference type="Pfam" id="PF00801">
    <property type="entry name" value="PKD"/>
    <property type="match status" value="1"/>
</dbReference>
<dbReference type="EMBL" id="JBEXAC010000002">
    <property type="protein sequence ID" value="MET6999962.1"/>
    <property type="molecule type" value="Genomic_DNA"/>
</dbReference>
<dbReference type="PROSITE" id="PS51007">
    <property type="entry name" value="CYTC"/>
    <property type="match status" value="1"/>
</dbReference>
<dbReference type="PRINTS" id="PR00606">
    <property type="entry name" value="CYTCHROMECID"/>
</dbReference>
<gene>
    <name evidence="10" type="ORF">ABR189_21415</name>
</gene>
<dbReference type="PROSITE" id="PS51257">
    <property type="entry name" value="PROKAR_LIPOPROTEIN"/>
    <property type="match status" value="1"/>
</dbReference>
<keyword evidence="1" id="KW-0813">Transport</keyword>
<dbReference type="InterPro" id="IPR029010">
    <property type="entry name" value="ThuA-like"/>
</dbReference>
<dbReference type="InterPro" id="IPR011042">
    <property type="entry name" value="6-blade_b-propeller_TolB-like"/>
</dbReference>
<dbReference type="Pfam" id="PF00034">
    <property type="entry name" value="Cytochrom_C"/>
    <property type="match status" value="1"/>
</dbReference>
<dbReference type="PANTHER" id="PTHR40469:SF2">
    <property type="entry name" value="GALACTOSE-BINDING DOMAIN-LIKE SUPERFAMILY PROTEIN"/>
    <property type="match status" value="1"/>
</dbReference>
<feature type="domain" description="PKD" evidence="8">
    <location>
        <begin position="709"/>
        <end position="791"/>
    </location>
</feature>
<keyword evidence="4" id="KW-0249">Electron transport</keyword>
<reference evidence="10 11" key="1">
    <citation type="submission" date="2024-06" db="EMBL/GenBank/DDBJ databases">
        <title>Chitinophaga defluvii sp. nov., isolated from municipal sewage.</title>
        <authorList>
            <person name="Zhang L."/>
        </authorList>
    </citation>
    <scope>NUCLEOTIDE SEQUENCE [LARGE SCALE GENOMIC DNA]</scope>
    <source>
        <strain evidence="10 11">H8</strain>
    </source>
</reference>
<evidence type="ECO:0000256" key="6">
    <source>
        <dbReference type="PROSITE-ProRule" id="PRU00433"/>
    </source>
</evidence>
<dbReference type="InterPro" id="IPR036909">
    <property type="entry name" value="Cyt_c-like_dom_sf"/>
</dbReference>
<dbReference type="SUPFAM" id="SSF49299">
    <property type="entry name" value="PKD domain"/>
    <property type="match status" value="1"/>
</dbReference>
<evidence type="ECO:0000256" key="1">
    <source>
        <dbReference type="ARBA" id="ARBA00022448"/>
    </source>
</evidence>
<dbReference type="Gene3D" id="2.60.120.260">
    <property type="entry name" value="Galactose-binding domain-like"/>
    <property type="match status" value="1"/>
</dbReference>
<dbReference type="PANTHER" id="PTHR40469">
    <property type="entry name" value="SECRETED GLYCOSYL HYDROLASE"/>
    <property type="match status" value="1"/>
</dbReference>
<dbReference type="SUPFAM" id="SSF52317">
    <property type="entry name" value="Class I glutamine amidotransferase-like"/>
    <property type="match status" value="1"/>
</dbReference>
<evidence type="ECO:0000313" key="10">
    <source>
        <dbReference type="EMBL" id="MET6999962.1"/>
    </source>
</evidence>
<accession>A0ABV2TAA6</accession>
<dbReference type="InterPro" id="IPR029062">
    <property type="entry name" value="Class_I_gatase-like"/>
</dbReference>
<dbReference type="InterPro" id="IPR035986">
    <property type="entry name" value="PKD_dom_sf"/>
</dbReference>
<dbReference type="Gene3D" id="1.10.760.10">
    <property type="entry name" value="Cytochrome c-like domain"/>
    <property type="match status" value="1"/>
</dbReference>
<keyword evidence="3 6" id="KW-0479">Metal-binding</keyword>
<keyword evidence="5 6" id="KW-0408">Iron</keyword>
<dbReference type="Gene3D" id="3.40.50.880">
    <property type="match status" value="1"/>
</dbReference>
<dbReference type="InterPro" id="IPR013783">
    <property type="entry name" value="Ig-like_fold"/>
</dbReference>
<dbReference type="Pfam" id="PF06283">
    <property type="entry name" value="ThuA"/>
    <property type="match status" value="1"/>
</dbReference>
<feature type="compositionally biased region" description="Basic and acidic residues" evidence="7">
    <location>
        <begin position="427"/>
        <end position="440"/>
    </location>
</feature>
<evidence type="ECO:0000259" key="8">
    <source>
        <dbReference type="PROSITE" id="PS50093"/>
    </source>
</evidence>
<comment type="caution">
    <text evidence="10">The sequence shown here is derived from an EMBL/GenBank/DDBJ whole genome shotgun (WGS) entry which is preliminary data.</text>
</comment>